<dbReference type="STRING" id="578462.A0A0L0TBM5"/>
<evidence type="ECO:0000259" key="5">
    <source>
        <dbReference type="Pfam" id="PF14772"/>
    </source>
</evidence>
<gene>
    <name evidence="7" type="ORF">AMAG_16696</name>
</gene>
<organism evidence="7 8">
    <name type="scientific">Allomyces macrogynus (strain ATCC 38327)</name>
    <name type="common">Allomyces javanicus var. macrogynus</name>
    <dbReference type="NCBI Taxonomy" id="578462"/>
    <lineage>
        <taxon>Eukaryota</taxon>
        <taxon>Fungi</taxon>
        <taxon>Fungi incertae sedis</taxon>
        <taxon>Blastocladiomycota</taxon>
        <taxon>Blastocladiomycetes</taxon>
        <taxon>Blastocladiales</taxon>
        <taxon>Blastocladiaceae</taxon>
        <taxon>Allomyces</taxon>
    </lineage>
</organism>
<dbReference type="Proteomes" id="UP000054350">
    <property type="component" value="Unassembled WGS sequence"/>
</dbReference>
<dbReference type="OrthoDB" id="10260459at2759"/>
<feature type="region of interest" description="Disordered" evidence="4">
    <location>
        <begin position="641"/>
        <end position="666"/>
    </location>
</feature>
<feature type="domain" description="Dynein regulatory complex protein 1/2 N-terminal" evidence="5">
    <location>
        <begin position="131"/>
        <end position="232"/>
    </location>
</feature>
<sequence length="787" mass="86947">MADASGSSVDLAAISTRGSGPAPTTNATTTTPTSRPHSASDAADAPKPDSRESRIQARRARIDTNRHAQATRAEADAAGAAAAARRAKRDADALAPASKAAAQTAESRERMAYVKRRGIDDVSHVRIGAVNREHRRRHDEQHRAEILARKAAECDDAGGKLESRIKAAWEKSLAMSATLATPHDLHQMLVDQKVLCEQLLHAKENLLIEYHAELKRKDDEYVKELKRQADEIDQLLVRMDQQFAAFKKSLREELVHIERAHVAERADAIDANVREIERLFESRKASEQRYLDERSRRVHDHADALDELRVQDAEEYNLVKIKLETDVQVLEQQLQQMKATYQLNTEKLEYNYQVLKKRDDENSITVNQQKRRITRMTDIVNTLKSKLARQEKQFAGEHATLQDDYNRIAAQYDDLTKKFRHFQVNDEVKFQELWDMNQDAIRDLVAKVLMADAVIFHQQLGLPWDPPPVAAALGIDAHSLTSGPVRTSAAAPATDTNGDTAPVPAQTASAASTPSMSHLLLASSHSVIHAILGMLATEASFLLDDKLARLLAPLPAHERALLQLDTILKALDVHAHADLVAFLQLFLLPKFHGAAHALAASIIGQPGAQVDETEPAESMLIHPNMVTKVLMRYLRDRSAASGARPSATVPETAEGEDPAAGPAAGGAVVQDDRAAIRAHWNQTLAMLDASRFRHWETVHRGMDAYHLLLCARRDLTMEVTDLETQNLELRTLLREYMAADVNGSLQVPPSQVIMSQVQRQQQQMAQQGRGAVVGRGDAGGATGGMGR</sequence>
<feature type="coiled-coil region" evidence="3">
    <location>
        <begin position="373"/>
        <end position="418"/>
    </location>
</feature>
<evidence type="ECO:0000256" key="3">
    <source>
        <dbReference type="SAM" id="Coils"/>
    </source>
</evidence>
<dbReference type="GO" id="GO:0070286">
    <property type="term" value="P:axonemal dynein complex assembly"/>
    <property type="evidence" value="ECO:0007669"/>
    <property type="project" value="InterPro"/>
</dbReference>
<feature type="region of interest" description="Disordered" evidence="4">
    <location>
        <begin position="766"/>
        <end position="787"/>
    </location>
</feature>
<feature type="domain" description="Dynein regulatory complex protein 1 C-terminal" evidence="6">
    <location>
        <begin position="679"/>
        <end position="737"/>
    </location>
</feature>
<dbReference type="AlphaFoldDB" id="A0A0L0TBM5"/>
<name>A0A0L0TBM5_ALLM3</name>
<feature type="compositionally biased region" description="Gly residues" evidence="4">
    <location>
        <begin position="771"/>
        <end position="787"/>
    </location>
</feature>
<evidence type="ECO:0000256" key="4">
    <source>
        <dbReference type="SAM" id="MobiDB-lite"/>
    </source>
</evidence>
<dbReference type="EMBL" id="GG745378">
    <property type="protein sequence ID" value="KNE72213.1"/>
    <property type="molecule type" value="Genomic_DNA"/>
</dbReference>
<dbReference type="InterPro" id="IPR039750">
    <property type="entry name" value="DRC1/DRC2"/>
</dbReference>
<evidence type="ECO:0000313" key="7">
    <source>
        <dbReference type="EMBL" id="KNE72213.1"/>
    </source>
</evidence>
<feature type="compositionally biased region" description="Low complexity" evidence="4">
    <location>
        <begin position="21"/>
        <end position="43"/>
    </location>
</feature>
<reference evidence="7 8" key="1">
    <citation type="submission" date="2009-11" db="EMBL/GenBank/DDBJ databases">
        <title>Annotation of Allomyces macrogynus ATCC 38327.</title>
        <authorList>
            <consortium name="The Broad Institute Genome Sequencing Platform"/>
            <person name="Russ C."/>
            <person name="Cuomo C."/>
            <person name="Burger G."/>
            <person name="Gray M.W."/>
            <person name="Holland P.W.H."/>
            <person name="King N."/>
            <person name="Lang F.B.F."/>
            <person name="Roger A.J."/>
            <person name="Ruiz-Trillo I."/>
            <person name="Young S.K."/>
            <person name="Zeng Q."/>
            <person name="Gargeya S."/>
            <person name="Fitzgerald M."/>
            <person name="Haas B."/>
            <person name="Abouelleil A."/>
            <person name="Alvarado L."/>
            <person name="Arachchi H.M."/>
            <person name="Berlin A."/>
            <person name="Chapman S.B."/>
            <person name="Gearin G."/>
            <person name="Goldberg J."/>
            <person name="Griggs A."/>
            <person name="Gujja S."/>
            <person name="Hansen M."/>
            <person name="Heiman D."/>
            <person name="Howarth C."/>
            <person name="Larimer J."/>
            <person name="Lui A."/>
            <person name="MacDonald P.J.P."/>
            <person name="McCowen C."/>
            <person name="Montmayeur A."/>
            <person name="Murphy C."/>
            <person name="Neiman D."/>
            <person name="Pearson M."/>
            <person name="Priest M."/>
            <person name="Roberts A."/>
            <person name="Saif S."/>
            <person name="Shea T."/>
            <person name="Sisk P."/>
            <person name="Stolte C."/>
            <person name="Sykes S."/>
            <person name="Wortman J."/>
            <person name="Nusbaum C."/>
            <person name="Birren B."/>
        </authorList>
    </citation>
    <scope>NUCLEOTIDE SEQUENCE [LARGE SCALE GENOMIC DNA]</scope>
    <source>
        <strain evidence="7 8">ATCC 38327</strain>
    </source>
</reference>
<reference evidence="8" key="2">
    <citation type="submission" date="2009-11" db="EMBL/GenBank/DDBJ databases">
        <title>The Genome Sequence of Allomyces macrogynus strain ATCC 38327.</title>
        <authorList>
            <consortium name="The Broad Institute Genome Sequencing Platform"/>
            <person name="Russ C."/>
            <person name="Cuomo C."/>
            <person name="Shea T."/>
            <person name="Young S.K."/>
            <person name="Zeng Q."/>
            <person name="Koehrsen M."/>
            <person name="Haas B."/>
            <person name="Borodovsky M."/>
            <person name="Guigo R."/>
            <person name="Alvarado L."/>
            <person name="Berlin A."/>
            <person name="Borenstein D."/>
            <person name="Chen Z."/>
            <person name="Engels R."/>
            <person name="Freedman E."/>
            <person name="Gellesch M."/>
            <person name="Goldberg J."/>
            <person name="Griggs A."/>
            <person name="Gujja S."/>
            <person name="Heiman D."/>
            <person name="Hepburn T."/>
            <person name="Howarth C."/>
            <person name="Jen D."/>
            <person name="Larson L."/>
            <person name="Lewis B."/>
            <person name="Mehta T."/>
            <person name="Park D."/>
            <person name="Pearson M."/>
            <person name="Roberts A."/>
            <person name="Saif S."/>
            <person name="Shenoy N."/>
            <person name="Sisk P."/>
            <person name="Stolte C."/>
            <person name="Sykes S."/>
            <person name="Walk T."/>
            <person name="White J."/>
            <person name="Yandava C."/>
            <person name="Burger G."/>
            <person name="Gray M.W."/>
            <person name="Holland P.W.H."/>
            <person name="King N."/>
            <person name="Lang F.B.F."/>
            <person name="Roger A.J."/>
            <person name="Ruiz-Trillo I."/>
            <person name="Lander E."/>
            <person name="Nusbaum C."/>
        </authorList>
    </citation>
    <scope>NUCLEOTIDE SEQUENCE [LARGE SCALE GENOMIC DNA]</scope>
    <source>
        <strain evidence="8">ATCC 38327</strain>
    </source>
</reference>
<comment type="similarity">
    <text evidence="1">Belongs to the DRC1 family.</text>
</comment>
<dbReference type="Pfam" id="PF14772">
    <property type="entry name" value="NYD-SP28"/>
    <property type="match status" value="1"/>
</dbReference>
<feature type="region of interest" description="Disordered" evidence="4">
    <location>
        <begin position="1"/>
        <end position="76"/>
    </location>
</feature>
<evidence type="ECO:0000313" key="8">
    <source>
        <dbReference type="Proteomes" id="UP000054350"/>
    </source>
</evidence>
<feature type="coiled-coil region" evidence="3">
    <location>
        <begin position="313"/>
        <end position="347"/>
    </location>
</feature>
<feature type="region of interest" description="Disordered" evidence="4">
    <location>
        <begin position="484"/>
        <end position="508"/>
    </location>
</feature>
<keyword evidence="8" id="KW-1185">Reference proteome</keyword>
<dbReference type="VEuPathDB" id="FungiDB:AMAG_16696"/>
<dbReference type="InterPro" id="IPR029440">
    <property type="entry name" value="DRC1_C"/>
</dbReference>
<feature type="compositionally biased region" description="Low complexity" evidence="4">
    <location>
        <begin position="67"/>
        <end position="76"/>
    </location>
</feature>
<accession>A0A0L0TBM5</accession>
<dbReference type="OMA" id="LDFMMAR"/>
<dbReference type="PANTHER" id="PTHR21625:SF1">
    <property type="entry name" value="DYNEIN REGULATORY COMPLEX PROTEIN 1"/>
    <property type="match status" value="1"/>
</dbReference>
<evidence type="ECO:0008006" key="9">
    <source>
        <dbReference type="Google" id="ProtNLM"/>
    </source>
</evidence>
<dbReference type="GO" id="GO:0005858">
    <property type="term" value="C:axonemal dynein complex"/>
    <property type="evidence" value="ECO:0007669"/>
    <property type="project" value="InterPro"/>
</dbReference>
<dbReference type="PANTHER" id="PTHR21625">
    <property type="entry name" value="NYD-SP28 PROTEIN"/>
    <property type="match status" value="1"/>
</dbReference>
<dbReference type="InterPro" id="IPR039505">
    <property type="entry name" value="DRC1/2_N"/>
</dbReference>
<proteinExistence type="inferred from homology"/>
<dbReference type="GO" id="GO:0003352">
    <property type="term" value="P:regulation of cilium movement"/>
    <property type="evidence" value="ECO:0007669"/>
    <property type="project" value="TreeGrafter"/>
</dbReference>
<evidence type="ECO:0000259" key="6">
    <source>
        <dbReference type="Pfam" id="PF14775"/>
    </source>
</evidence>
<dbReference type="GO" id="GO:0060285">
    <property type="term" value="P:cilium-dependent cell motility"/>
    <property type="evidence" value="ECO:0007669"/>
    <property type="project" value="TreeGrafter"/>
</dbReference>
<keyword evidence="2 3" id="KW-0175">Coiled coil</keyword>
<protein>
    <recommendedName>
        <fullName evidence="9">Dynein regulatory complex protein 1/2 N-terminal domain-containing protein</fullName>
    </recommendedName>
</protein>
<dbReference type="Pfam" id="PF14775">
    <property type="entry name" value="NYD-SP28_assoc"/>
    <property type="match status" value="1"/>
</dbReference>
<feature type="compositionally biased region" description="Basic and acidic residues" evidence="4">
    <location>
        <begin position="44"/>
        <end position="66"/>
    </location>
</feature>
<dbReference type="eggNOG" id="ENOG502QQ2B">
    <property type="taxonomic scope" value="Eukaryota"/>
</dbReference>
<evidence type="ECO:0000256" key="2">
    <source>
        <dbReference type="ARBA" id="ARBA00023054"/>
    </source>
</evidence>
<evidence type="ECO:0000256" key="1">
    <source>
        <dbReference type="ARBA" id="ARBA00009688"/>
    </source>
</evidence>